<organism evidence="1 2">
    <name type="scientific">Lactuca virosa</name>
    <dbReference type="NCBI Taxonomy" id="75947"/>
    <lineage>
        <taxon>Eukaryota</taxon>
        <taxon>Viridiplantae</taxon>
        <taxon>Streptophyta</taxon>
        <taxon>Embryophyta</taxon>
        <taxon>Tracheophyta</taxon>
        <taxon>Spermatophyta</taxon>
        <taxon>Magnoliopsida</taxon>
        <taxon>eudicotyledons</taxon>
        <taxon>Gunneridae</taxon>
        <taxon>Pentapetalae</taxon>
        <taxon>asterids</taxon>
        <taxon>campanulids</taxon>
        <taxon>Asterales</taxon>
        <taxon>Asteraceae</taxon>
        <taxon>Cichorioideae</taxon>
        <taxon>Cichorieae</taxon>
        <taxon>Lactucinae</taxon>
        <taxon>Lactuca</taxon>
    </lineage>
</organism>
<evidence type="ECO:0000313" key="2">
    <source>
        <dbReference type="Proteomes" id="UP001157418"/>
    </source>
</evidence>
<reference evidence="1 2" key="1">
    <citation type="submission" date="2022-01" db="EMBL/GenBank/DDBJ databases">
        <authorList>
            <person name="Xiong W."/>
            <person name="Schranz E."/>
        </authorList>
    </citation>
    <scope>NUCLEOTIDE SEQUENCE [LARGE SCALE GENOMIC DNA]</scope>
</reference>
<keyword evidence="2" id="KW-1185">Reference proteome</keyword>
<gene>
    <name evidence="1" type="ORF">LVIROSA_LOCUS21282</name>
</gene>
<dbReference type="AlphaFoldDB" id="A0AAU9N372"/>
<dbReference type="Proteomes" id="UP001157418">
    <property type="component" value="Unassembled WGS sequence"/>
</dbReference>
<dbReference type="EMBL" id="CAKMRJ010003927">
    <property type="protein sequence ID" value="CAH1434798.1"/>
    <property type="molecule type" value="Genomic_DNA"/>
</dbReference>
<protein>
    <submittedName>
        <fullName evidence="1">Uncharacterized protein</fullName>
    </submittedName>
</protein>
<comment type="caution">
    <text evidence="1">The sequence shown here is derived from an EMBL/GenBank/DDBJ whole genome shotgun (WGS) entry which is preliminary data.</text>
</comment>
<sequence>MTPHQVECSDYFAVTGEDNVSSEKASDEELMSPEKQISPEWKEDADYKMKKLMFDFNVRSLMVVDLCVLVLMEHHNQRCSSLRKQYLYLKALELNNIDMVLLEQEVAI</sequence>
<accession>A0AAU9N372</accession>
<name>A0AAU9N372_9ASTR</name>
<proteinExistence type="predicted"/>
<evidence type="ECO:0000313" key="1">
    <source>
        <dbReference type="EMBL" id="CAH1434798.1"/>
    </source>
</evidence>